<feature type="compositionally biased region" description="Basic and acidic residues" evidence="4">
    <location>
        <begin position="621"/>
        <end position="630"/>
    </location>
</feature>
<organism evidence="5 6">
    <name type="scientific">Alligator sinensis</name>
    <name type="common">Chinese alligator</name>
    <dbReference type="NCBI Taxonomy" id="38654"/>
    <lineage>
        <taxon>Eukaryota</taxon>
        <taxon>Metazoa</taxon>
        <taxon>Chordata</taxon>
        <taxon>Craniata</taxon>
        <taxon>Vertebrata</taxon>
        <taxon>Euteleostomi</taxon>
        <taxon>Archelosauria</taxon>
        <taxon>Archosauria</taxon>
        <taxon>Crocodylia</taxon>
        <taxon>Alligatoridae</taxon>
        <taxon>Alligatorinae</taxon>
        <taxon>Alligator</taxon>
    </lineage>
</organism>
<dbReference type="PANTHER" id="PTHR16291">
    <property type="entry name" value="NUCLEAR CAP-BINDING PROTEIN SUBUNIT 3"/>
    <property type="match status" value="1"/>
</dbReference>
<dbReference type="AlphaFoldDB" id="A0A1U7S538"/>
<name>A0A1U7S538_ALLSI</name>
<sequence length="686" mass="77790">MSKTRFDLGSSYTTEPLNQQHIAPSSPARLRVRGRAPQHGCECEVELPRSSSPAVMSARLSSAARLRVRGRAPQHGCECKVELRSTVASARSSSPARLRVRGRAPQIELPSSRDCPSTVVSPVRRSLRELLPDTSRRYENKAGSFITGIDVTSKEAIEKKEQRAKRFHFRAEVNLAQRNVALDRDMMKKAIPRVRLDTIYICGVDEMSTQDIFAYLKEYPPAHIEWLDDTSCNVVWLDEVTATRALINMSSMPDQEKIKNRENSEEKTTEKPKKDKQEESSDDETEEGEVEDDNPSDVELDALSQVEEDSLLRNDLRPANKLAKGNKLFMRFATRDDKKELGAARRSQYYMKYGNPNYGGMKGILSNSWKRRYHSRRIHRDVIKKRTLIGDDVGLTPPYKHRHSGLVNVPEEPIEEEEEEEEEDQDMDEDDRVVVEYRDELQAFKQARDRSAARRSSASASDSDEMDYDLELKMISTPSPKKSMKMTMYADEVESQLKNIRNSMRADSIASSNVKNRIGSKGSSEKVADVRLLLEEKRQNNTGQRQPASTIKSDVRQRLGKRPHSPEVKPPSSTSTPRREPISDVHSRLGIPKQDVKGLYSDTREKKSGNLWTRLGSAPKTQEKTPDKSENSAASPEEDDSELQRVWGALIKEKEQSRQKKSRLDNLPSLQIEISRESSSGSDTES</sequence>
<dbReference type="OrthoDB" id="422106at2759"/>
<keyword evidence="3" id="KW-0507">mRNA processing</keyword>
<evidence type="ECO:0000313" key="6">
    <source>
        <dbReference type="RefSeq" id="XP_006031365.2"/>
    </source>
</evidence>
<proteinExistence type="inferred from homology"/>
<feature type="compositionally biased region" description="Polar residues" evidence="4">
    <location>
        <begin position="540"/>
        <end position="552"/>
    </location>
</feature>
<evidence type="ECO:0000256" key="1">
    <source>
        <dbReference type="ARBA" id="ARBA00006069"/>
    </source>
</evidence>
<dbReference type="KEGG" id="asn:102383233"/>
<feature type="compositionally biased region" description="Polar residues" evidence="4">
    <location>
        <begin position="10"/>
        <end position="23"/>
    </location>
</feature>
<feature type="compositionally biased region" description="Acidic residues" evidence="4">
    <location>
        <begin position="280"/>
        <end position="297"/>
    </location>
</feature>
<dbReference type="GO" id="GO:0003729">
    <property type="term" value="F:mRNA binding"/>
    <property type="evidence" value="ECO:0007669"/>
    <property type="project" value="InterPro"/>
</dbReference>
<evidence type="ECO:0000313" key="5">
    <source>
        <dbReference type="Proteomes" id="UP000189705"/>
    </source>
</evidence>
<feature type="compositionally biased region" description="Basic and acidic residues" evidence="4">
    <location>
        <begin position="651"/>
        <end position="664"/>
    </location>
</feature>
<dbReference type="GeneID" id="102383233"/>
<dbReference type="GO" id="GO:0000340">
    <property type="term" value="F:RNA 7-methylguanosine cap binding"/>
    <property type="evidence" value="ECO:0007669"/>
    <property type="project" value="InterPro"/>
</dbReference>
<dbReference type="PANTHER" id="PTHR16291:SF0">
    <property type="entry name" value="NUCLEAR CAP-BINDING PROTEIN SUBUNIT 3"/>
    <property type="match status" value="1"/>
</dbReference>
<evidence type="ECO:0000256" key="4">
    <source>
        <dbReference type="SAM" id="MobiDB-lite"/>
    </source>
</evidence>
<evidence type="ECO:0000256" key="3">
    <source>
        <dbReference type="ARBA" id="ARBA00023042"/>
    </source>
</evidence>
<feature type="compositionally biased region" description="Basic and acidic residues" evidence="4">
    <location>
        <begin position="577"/>
        <end position="587"/>
    </location>
</feature>
<dbReference type="InParanoid" id="A0A1U7S538"/>
<feature type="compositionally biased region" description="Basic and acidic residues" evidence="4">
    <location>
        <begin position="254"/>
        <end position="279"/>
    </location>
</feature>
<dbReference type="GO" id="GO:0006370">
    <property type="term" value="P:7-methylguanosine mRNA capping"/>
    <property type="evidence" value="ECO:0007669"/>
    <property type="project" value="UniProtKB-KW"/>
</dbReference>
<feature type="region of interest" description="Disordered" evidence="4">
    <location>
        <begin position="1"/>
        <end position="25"/>
    </location>
</feature>
<dbReference type="STRING" id="38654.A0A1U7S538"/>
<feature type="region of interest" description="Disordered" evidence="4">
    <location>
        <begin position="503"/>
        <end position="686"/>
    </location>
</feature>
<dbReference type="Pfam" id="PF10309">
    <property type="entry name" value="NCBP3"/>
    <property type="match status" value="1"/>
</dbReference>
<protein>
    <recommendedName>
        <fullName evidence="2">Nuclear cap-binding protein subunit 3</fullName>
    </recommendedName>
</protein>
<feature type="compositionally biased region" description="Basic and acidic residues" evidence="4">
    <location>
        <begin position="432"/>
        <end position="452"/>
    </location>
</feature>
<feature type="compositionally biased region" description="Low complexity" evidence="4">
    <location>
        <begin position="677"/>
        <end position="686"/>
    </location>
</feature>
<dbReference type="FunCoup" id="A0A1U7S538">
    <property type="interactions" value="836"/>
</dbReference>
<dbReference type="Proteomes" id="UP000189705">
    <property type="component" value="Unplaced"/>
</dbReference>
<keyword evidence="5" id="KW-1185">Reference proteome</keyword>
<feature type="compositionally biased region" description="Acidic residues" evidence="4">
    <location>
        <begin position="412"/>
        <end position="431"/>
    </location>
</feature>
<dbReference type="RefSeq" id="XP_006031365.2">
    <property type="nucleotide sequence ID" value="XM_006031303.2"/>
</dbReference>
<dbReference type="CTD" id="55421"/>
<dbReference type="eggNOG" id="ENOG502QRX4">
    <property type="taxonomic scope" value="Eukaryota"/>
</dbReference>
<reference evidence="6" key="1">
    <citation type="submission" date="2025-08" db="UniProtKB">
        <authorList>
            <consortium name="RefSeq"/>
        </authorList>
    </citation>
    <scope>IDENTIFICATION</scope>
</reference>
<feature type="region of interest" description="Disordered" evidence="4">
    <location>
        <begin position="400"/>
        <end position="483"/>
    </location>
</feature>
<dbReference type="GO" id="GO:0005634">
    <property type="term" value="C:nucleus"/>
    <property type="evidence" value="ECO:0007669"/>
    <property type="project" value="TreeGrafter"/>
</dbReference>
<evidence type="ECO:0000256" key="2">
    <source>
        <dbReference type="ARBA" id="ARBA00019876"/>
    </source>
</evidence>
<feature type="compositionally biased region" description="Basic and acidic residues" evidence="4">
    <location>
        <begin position="523"/>
        <end position="539"/>
    </location>
</feature>
<dbReference type="InterPro" id="IPR019416">
    <property type="entry name" value="NCBP3"/>
</dbReference>
<comment type="similarity">
    <text evidence="1">Belongs to the NCBP3 family.</text>
</comment>
<gene>
    <name evidence="6" type="primary">NCBP3</name>
</gene>
<feature type="region of interest" description="Disordered" evidence="4">
    <location>
        <begin position="251"/>
        <end position="297"/>
    </location>
</feature>
<accession>A0A1U7S538</accession>
<keyword evidence="3" id="KW-0506">mRNA capping</keyword>